<organism evidence="1 2">
    <name type="scientific">Mycena rosella</name>
    <name type="common">Pink bonnet</name>
    <name type="synonym">Agaricus rosellus</name>
    <dbReference type="NCBI Taxonomy" id="1033263"/>
    <lineage>
        <taxon>Eukaryota</taxon>
        <taxon>Fungi</taxon>
        <taxon>Dikarya</taxon>
        <taxon>Basidiomycota</taxon>
        <taxon>Agaricomycotina</taxon>
        <taxon>Agaricomycetes</taxon>
        <taxon>Agaricomycetidae</taxon>
        <taxon>Agaricales</taxon>
        <taxon>Marasmiineae</taxon>
        <taxon>Mycenaceae</taxon>
        <taxon>Mycena</taxon>
    </lineage>
</organism>
<protein>
    <submittedName>
        <fullName evidence="1">Uncharacterized protein</fullName>
    </submittedName>
</protein>
<comment type="caution">
    <text evidence="1">The sequence shown here is derived from an EMBL/GenBank/DDBJ whole genome shotgun (WGS) entry which is preliminary data.</text>
</comment>
<dbReference type="Proteomes" id="UP001221757">
    <property type="component" value="Unassembled WGS sequence"/>
</dbReference>
<dbReference type="EMBL" id="JARKIE010000060">
    <property type="protein sequence ID" value="KAJ7691114.1"/>
    <property type="molecule type" value="Genomic_DNA"/>
</dbReference>
<reference evidence="1" key="1">
    <citation type="submission" date="2023-03" db="EMBL/GenBank/DDBJ databases">
        <title>Massive genome expansion in bonnet fungi (Mycena s.s.) driven by repeated elements and novel gene families across ecological guilds.</title>
        <authorList>
            <consortium name="Lawrence Berkeley National Laboratory"/>
            <person name="Harder C.B."/>
            <person name="Miyauchi S."/>
            <person name="Viragh M."/>
            <person name="Kuo A."/>
            <person name="Thoen E."/>
            <person name="Andreopoulos B."/>
            <person name="Lu D."/>
            <person name="Skrede I."/>
            <person name="Drula E."/>
            <person name="Henrissat B."/>
            <person name="Morin E."/>
            <person name="Kohler A."/>
            <person name="Barry K."/>
            <person name="LaButti K."/>
            <person name="Morin E."/>
            <person name="Salamov A."/>
            <person name="Lipzen A."/>
            <person name="Mereny Z."/>
            <person name="Hegedus B."/>
            <person name="Baldrian P."/>
            <person name="Stursova M."/>
            <person name="Weitz H."/>
            <person name="Taylor A."/>
            <person name="Grigoriev I.V."/>
            <person name="Nagy L.G."/>
            <person name="Martin F."/>
            <person name="Kauserud H."/>
        </authorList>
    </citation>
    <scope>NUCLEOTIDE SEQUENCE</scope>
    <source>
        <strain evidence="1">CBHHK067</strain>
    </source>
</reference>
<accession>A0AAD7DGF0</accession>
<gene>
    <name evidence="1" type="ORF">B0H17DRAFT_1133894</name>
</gene>
<evidence type="ECO:0000313" key="1">
    <source>
        <dbReference type="EMBL" id="KAJ7691114.1"/>
    </source>
</evidence>
<keyword evidence="2" id="KW-1185">Reference proteome</keyword>
<dbReference type="AlphaFoldDB" id="A0AAD7DGF0"/>
<proteinExistence type="predicted"/>
<sequence>MTIVERVPSNLRAILMVDELAQCTFRALQGRMEEVQTDQIRRTVVETSTRSKKLCGLSLATCATAIPLQLLGTASHRLVEICVSASKSSPSFGLFSSIERANEVPGLRRVNIGTLRFGVRTRSEKMALARTPDPEPRVQFGSVQSDFIPTLNLVVPRHIRESQSGQKGPAIRTMMMPIHVQLSGA</sequence>
<evidence type="ECO:0000313" key="2">
    <source>
        <dbReference type="Proteomes" id="UP001221757"/>
    </source>
</evidence>
<name>A0AAD7DGF0_MYCRO</name>